<comment type="caution">
    <text evidence="3">The sequence shown here is derived from an EMBL/GenBank/DDBJ whole genome shotgun (WGS) entry which is preliminary data.</text>
</comment>
<gene>
    <name evidence="3" type="ORF">I2501_03095</name>
</gene>
<name>A0A931FCC1_9ACTN</name>
<dbReference type="InterPro" id="IPR024983">
    <property type="entry name" value="CHAT_dom"/>
</dbReference>
<organism evidence="3 4">
    <name type="scientific">Streptacidiphilus fuscans</name>
    <dbReference type="NCBI Taxonomy" id="2789292"/>
    <lineage>
        <taxon>Bacteria</taxon>
        <taxon>Bacillati</taxon>
        <taxon>Actinomycetota</taxon>
        <taxon>Actinomycetes</taxon>
        <taxon>Kitasatosporales</taxon>
        <taxon>Streptomycetaceae</taxon>
        <taxon>Streptacidiphilus</taxon>
    </lineage>
</organism>
<feature type="domain" description="CHAT" evidence="2">
    <location>
        <begin position="445"/>
        <end position="699"/>
    </location>
</feature>
<evidence type="ECO:0000313" key="3">
    <source>
        <dbReference type="EMBL" id="MBF9067025.1"/>
    </source>
</evidence>
<dbReference type="Proteomes" id="UP000657385">
    <property type="component" value="Unassembled WGS sequence"/>
</dbReference>
<dbReference type="AlphaFoldDB" id="A0A931FCC1"/>
<protein>
    <submittedName>
        <fullName evidence="3">CHAT domain-containing protein</fullName>
    </submittedName>
</protein>
<dbReference type="Pfam" id="PF12770">
    <property type="entry name" value="CHAT"/>
    <property type="match status" value="1"/>
</dbReference>
<sequence>MAEAWEGSLPPLAALRAHLQACGVAELDAWELRWDGIRRQIEVDQGILGFRLPKAEIVRTTFARRPAGSYAFALPPFLSYGSYGPQEFTAEFLVHCAVRDRVQLVRSGVRDIPRLLMTEAWARLRLAQREDRDPADEFEGEFAAMPLMRGVGIDAFVEVRTVPFRPAPQQAPMPQPYGGFPASEPPHPTGAMPQQPAVPGQGGMPEGVWPCLIPPTGSGNRLSPVPEPWADPGRERFLVADMAPAVRLGSTCSLVVSILTDRPVDNVSAARSFQLPTATGGVAVTVVVHPSSGLLPEDALEQVVRVPPDGDAAPVRFPFQAVQEGPQRVRLTAWVGGSFLCELEVQVSVHASSRVAGAPRRAVAAMESLVPAQGEVTLQITTIDGRRAFQIISEPYLGRLVHAESLVGAPGDAVERAISTLRDLAVGRSPYSAGTARRWMEEVGAGLWRQMVPDVVKDEFWQLRDRITTFTIAADDDIPWELLYPLAPGYDDGFLVESLPVLRRARGQGRARSLQLSDPRFVVSARQPVTAAEEIAAIQGVIGRGAVIDSIEGVLDALDAGELNVAHFACHNAFQLDGGGSRIEMAGGPSVPGMLNRVAVRRSLAARSPVVFLNACRSAGAVPEYTQMMGWAQQFLSAGAGAFLGTLWAVRSDRASSFATTFYTALAEGRPLGQAVLAARRQAAAGDGDPTWLAYTAYGDPAATALTTTAL</sequence>
<reference evidence="3" key="1">
    <citation type="submission" date="2020-11" db="EMBL/GenBank/DDBJ databases">
        <title>Isolation and identification of active actinomycetes.</title>
        <authorList>
            <person name="Yu B."/>
        </authorList>
    </citation>
    <scope>NUCLEOTIDE SEQUENCE</scope>
    <source>
        <strain evidence="3">NEAU-YB345</strain>
    </source>
</reference>
<accession>A0A931FCC1</accession>
<dbReference type="EMBL" id="JADPRT010000001">
    <property type="protein sequence ID" value="MBF9067025.1"/>
    <property type="molecule type" value="Genomic_DNA"/>
</dbReference>
<evidence type="ECO:0000313" key="4">
    <source>
        <dbReference type="Proteomes" id="UP000657385"/>
    </source>
</evidence>
<dbReference type="RefSeq" id="WP_196192179.1">
    <property type="nucleotide sequence ID" value="NZ_JADPRT010000001.1"/>
</dbReference>
<proteinExistence type="predicted"/>
<evidence type="ECO:0000259" key="2">
    <source>
        <dbReference type="Pfam" id="PF12770"/>
    </source>
</evidence>
<evidence type="ECO:0000256" key="1">
    <source>
        <dbReference type="SAM" id="MobiDB-lite"/>
    </source>
</evidence>
<keyword evidence="4" id="KW-1185">Reference proteome</keyword>
<feature type="region of interest" description="Disordered" evidence="1">
    <location>
        <begin position="181"/>
        <end position="200"/>
    </location>
</feature>